<evidence type="ECO:0000313" key="10">
    <source>
        <dbReference type="Proteomes" id="UP000667802"/>
    </source>
</evidence>
<dbReference type="PANTHER" id="PTHR11552:SF147">
    <property type="entry name" value="CHOLINE DEHYDROGENASE, MITOCHONDRIAL"/>
    <property type="match status" value="1"/>
</dbReference>
<dbReference type="SUPFAM" id="SSF51905">
    <property type="entry name" value="FAD/NAD(P)-binding domain"/>
    <property type="match status" value="1"/>
</dbReference>
<organism evidence="9 10">
    <name type="scientific">Aetokthonos hydrillicola Thurmond2011</name>
    <dbReference type="NCBI Taxonomy" id="2712845"/>
    <lineage>
        <taxon>Bacteria</taxon>
        <taxon>Bacillati</taxon>
        <taxon>Cyanobacteriota</taxon>
        <taxon>Cyanophyceae</taxon>
        <taxon>Nostocales</taxon>
        <taxon>Hapalosiphonaceae</taxon>
        <taxon>Aetokthonos</taxon>
    </lineage>
</organism>
<dbReference type="InterPro" id="IPR007867">
    <property type="entry name" value="GMC_OxRtase_C"/>
</dbReference>
<evidence type="ECO:0000256" key="3">
    <source>
        <dbReference type="ARBA" id="ARBA00022630"/>
    </source>
</evidence>
<dbReference type="SUPFAM" id="SSF54373">
    <property type="entry name" value="FAD-linked reductases, C-terminal domain"/>
    <property type="match status" value="1"/>
</dbReference>
<proteinExistence type="inferred from homology"/>
<dbReference type="RefSeq" id="WP_208350183.1">
    <property type="nucleotide sequence ID" value="NZ_JAALHA020000009.1"/>
</dbReference>
<dbReference type="Pfam" id="PF00732">
    <property type="entry name" value="GMC_oxred_N"/>
    <property type="match status" value="1"/>
</dbReference>
<evidence type="ECO:0000256" key="1">
    <source>
        <dbReference type="ARBA" id="ARBA00001974"/>
    </source>
</evidence>
<dbReference type="GO" id="GO:0050660">
    <property type="term" value="F:flavin adenine dinucleotide binding"/>
    <property type="evidence" value="ECO:0007669"/>
    <property type="project" value="InterPro"/>
</dbReference>
<dbReference type="Proteomes" id="UP000667802">
    <property type="component" value="Unassembled WGS sequence"/>
</dbReference>
<dbReference type="PROSITE" id="PS00623">
    <property type="entry name" value="GMC_OXRED_1"/>
    <property type="match status" value="1"/>
</dbReference>
<comment type="similarity">
    <text evidence="2 6">Belongs to the GMC oxidoreductase family.</text>
</comment>
<dbReference type="InterPro" id="IPR000172">
    <property type="entry name" value="GMC_OxRdtase_N"/>
</dbReference>
<name>A0AAP5I8K5_9CYAN</name>
<feature type="domain" description="Glucose-methanol-choline oxidoreductase N-terminal" evidence="8">
    <location>
        <begin position="254"/>
        <end position="268"/>
    </location>
</feature>
<evidence type="ECO:0000256" key="2">
    <source>
        <dbReference type="ARBA" id="ARBA00010790"/>
    </source>
</evidence>
<dbReference type="AlphaFoldDB" id="A0AAP5I8K5"/>
<dbReference type="InterPro" id="IPR012132">
    <property type="entry name" value="GMC_OxRdtase"/>
</dbReference>
<dbReference type="PIRSF" id="PIRSF000137">
    <property type="entry name" value="Alcohol_oxidase"/>
    <property type="match status" value="1"/>
</dbReference>
<sequence length="500" mass="54757">MSVNYDYVIVGAGAAGCVLANRITADSNTTVLLLEAGGNDQNQTDIITPSAFLTLLKGSNDWAYYTEEQSQLNSRRIYWPRGKVLGGSSSINAMVYIRGNKADFDHWQDLGSEGWSFSDVLPYFKKAENYENGDPLYHGIAGPLNVSNLLRPNELSQIFIKAGIEVGLSFNKDFNGIQQEGVGLYRVNQLNGKRHSAAAAYLHPCWKRPNLTLKENAQATRILFENNRVIGLEYIQNQNIQTIKVNKEVLLCGGTINSPQLLMLSGVGSAEQLKNLGIPVVTDIPGVGQNLHDHIQVFVSYESKQPIDVDIASNIGEAGGFTKTKPELSAPDLQLIFVPVPDLNYRTSSKSQGFAIGTALTYPKSRGYLALRSNNPFDPPIIQPNYLGVREDLDVLVEGVKLVRKIASASVFDAFRGQEKFLGFAEISDYIRAMAETQFHPVGTCKMGNDHMSVVDAQLRVHGVDGLRVIDSSIMPVITRGNTYAATIMIAEKAADIIGK</sequence>
<evidence type="ECO:0000256" key="4">
    <source>
        <dbReference type="ARBA" id="ARBA00022827"/>
    </source>
</evidence>
<dbReference type="Gene3D" id="3.50.50.60">
    <property type="entry name" value="FAD/NAD(P)-binding domain"/>
    <property type="match status" value="1"/>
</dbReference>
<dbReference type="Pfam" id="PF05199">
    <property type="entry name" value="GMC_oxred_C"/>
    <property type="match status" value="1"/>
</dbReference>
<evidence type="ECO:0000313" key="9">
    <source>
        <dbReference type="EMBL" id="MDR9896866.1"/>
    </source>
</evidence>
<feature type="binding site" evidence="5">
    <location>
        <position position="84"/>
    </location>
    <ligand>
        <name>FAD</name>
        <dbReference type="ChEBI" id="CHEBI:57692"/>
    </ligand>
</feature>
<feature type="domain" description="Glucose-methanol-choline oxidoreductase N-terminal" evidence="7">
    <location>
        <begin position="82"/>
        <end position="105"/>
    </location>
</feature>
<keyword evidence="3 6" id="KW-0285">Flavoprotein</keyword>
<comment type="cofactor">
    <cofactor evidence="1 5">
        <name>FAD</name>
        <dbReference type="ChEBI" id="CHEBI:57692"/>
    </cofactor>
</comment>
<evidence type="ECO:0000256" key="6">
    <source>
        <dbReference type="RuleBase" id="RU003968"/>
    </source>
</evidence>
<comment type="caution">
    <text evidence="9">The sequence shown here is derived from an EMBL/GenBank/DDBJ whole genome shotgun (WGS) entry which is preliminary data.</text>
</comment>
<evidence type="ECO:0000259" key="7">
    <source>
        <dbReference type="PROSITE" id="PS00623"/>
    </source>
</evidence>
<dbReference type="PANTHER" id="PTHR11552">
    <property type="entry name" value="GLUCOSE-METHANOL-CHOLINE GMC OXIDOREDUCTASE"/>
    <property type="match status" value="1"/>
</dbReference>
<keyword evidence="4 5" id="KW-0274">FAD</keyword>
<evidence type="ECO:0000259" key="8">
    <source>
        <dbReference type="PROSITE" id="PS00624"/>
    </source>
</evidence>
<accession>A0AAP5I8K5</accession>
<dbReference type="GO" id="GO:0016614">
    <property type="term" value="F:oxidoreductase activity, acting on CH-OH group of donors"/>
    <property type="evidence" value="ECO:0007669"/>
    <property type="project" value="InterPro"/>
</dbReference>
<dbReference type="Gene3D" id="3.30.560.10">
    <property type="entry name" value="Glucose Oxidase, domain 3"/>
    <property type="match status" value="1"/>
</dbReference>
<dbReference type="PROSITE" id="PS00624">
    <property type="entry name" value="GMC_OXRED_2"/>
    <property type="match status" value="1"/>
</dbReference>
<feature type="binding site" evidence="5">
    <location>
        <begin position="92"/>
        <end position="95"/>
    </location>
    <ligand>
        <name>FAD</name>
        <dbReference type="ChEBI" id="CHEBI:57692"/>
    </ligand>
</feature>
<reference evidence="10" key="1">
    <citation type="journal article" date="2021" name="Science">
        <title>Hunting the eagle killer: A cyanobacterial neurotoxin causes vacuolar myelinopathy.</title>
        <authorList>
            <person name="Breinlinger S."/>
            <person name="Phillips T.J."/>
            <person name="Haram B.N."/>
            <person name="Mares J."/>
            <person name="Martinez Yerena J.A."/>
            <person name="Hrouzek P."/>
            <person name="Sobotka R."/>
            <person name="Henderson W.M."/>
            <person name="Schmieder P."/>
            <person name="Williams S.M."/>
            <person name="Lauderdale J.D."/>
            <person name="Wilde H.D."/>
            <person name="Gerrin W."/>
            <person name="Kust A."/>
            <person name="Washington J.W."/>
            <person name="Wagner C."/>
            <person name="Geier B."/>
            <person name="Liebeke M."/>
            <person name="Enke H."/>
            <person name="Niedermeyer T.H.J."/>
            <person name="Wilde S.B."/>
        </authorList>
    </citation>
    <scope>NUCLEOTIDE SEQUENCE [LARGE SCALE GENOMIC DNA]</scope>
    <source>
        <strain evidence="10">Thurmond2011</strain>
    </source>
</reference>
<dbReference type="EMBL" id="JAALHA020000009">
    <property type="protein sequence ID" value="MDR9896866.1"/>
    <property type="molecule type" value="Genomic_DNA"/>
</dbReference>
<gene>
    <name evidence="9" type="ORF">G7B40_020185</name>
</gene>
<protein>
    <submittedName>
        <fullName evidence="9">GMC family oxidoreductase N-terminal domain-containing protein</fullName>
    </submittedName>
</protein>
<dbReference type="InterPro" id="IPR036188">
    <property type="entry name" value="FAD/NAD-bd_sf"/>
</dbReference>
<keyword evidence="10" id="KW-1185">Reference proteome</keyword>
<evidence type="ECO:0000256" key="5">
    <source>
        <dbReference type="PIRSR" id="PIRSR000137-2"/>
    </source>
</evidence>